<sequence>MYEQIKLNCIRYLDVFSFIEIGRMTIAEYKLRMKAARLKKLDEDNFIHRQAWLVAQAQGYDKKGKPIFKTFKEFFDFQKNENIILGIDEEENLKQEILKDENFVNMLIQSNTTEEGG</sequence>
<dbReference type="AlphaFoldDB" id="A0AAI8RB52"/>
<proteinExistence type="predicted"/>
<dbReference type="RefSeq" id="WP_232092487.1">
    <property type="nucleotide sequence ID" value="NZ_AP019810.1"/>
</dbReference>
<protein>
    <submittedName>
        <fullName evidence="1">Uncharacterized protein</fullName>
    </submittedName>
</protein>
<gene>
    <name evidence="1" type="ORF">EM151A_2405</name>
</gene>
<dbReference type="Proteomes" id="UP000509460">
    <property type="component" value="Chromosome"/>
</dbReference>
<accession>A0AAI8RB52</accession>
<organism evidence="1 2">
    <name type="scientific">Enterococcus mundtii</name>
    <dbReference type="NCBI Taxonomy" id="53346"/>
    <lineage>
        <taxon>Bacteria</taxon>
        <taxon>Bacillati</taxon>
        <taxon>Bacillota</taxon>
        <taxon>Bacilli</taxon>
        <taxon>Lactobacillales</taxon>
        <taxon>Enterococcaceae</taxon>
        <taxon>Enterococcus</taxon>
    </lineage>
</organism>
<evidence type="ECO:0000313" key="2">
    <source>
        <dbReference type="Proteomes" id="UP000509460"/>
    </source>
</evidence>
<evidence type="ECO:0000313" key="1">
    <source>
        <dbReference type="EMBL" id="BBM15586.1"/>
    </source>
</evidence>
<name>A0AAI8RB52_ENTMU</name>
<reference evidence="1 2" key="1">
    <citation type="submission" date="2019-07" db="EMBL/GenBank/DDBJ databases">
        <title>antibiotic susceptibility of plant-derived lactic acid bacteria.</title>
        <authorList>
            <person name="Sugiyama M."/>
            <person name="Noda M."/>
        </authorList>
    </citation>
    <scope>NUCLEOTIDE SEQUENCE [LARGE SCALE GENOMIC DNA]</scope>
    <source>
        <strain evidence="1 2">15-1A</strain>
    </source>
</reference>
<dbReference type="EMBL" id="AP019810">
    <property type="protein sequence ID" value="BBM15586.1"/>
    <property type="molecule type" value="Genomic_DNA"/>
</dbReference>